<keyword evidence="2" id="KW-0812">Transmembrane</keyword>
<reference evidence="3" key="1">
    <citation type="submission" date="2022-09" db="EMBL/GenBank/DDBJ databases">
        <title>Maribacter litopenaei sp. nov., isolated from the intestinal tract of the Pacific White Shrimp, Litopenaeus vannamei.</title>
        <authorList>
            <person name="Kim S.Y."/>
            <person name="Hwang C.Y."/>
        </authorList>
    </citation>
    <scope>NUCLEOTIDE SEQUENCE</scope>
    <source>
        <strain evidence="3">HL-LV01</strain>
    </source>
</reference>
<dbReference type="RefSeq" id="WP_260571284.1">
    <property type="nucleotide sequence ID" value="NZ_CP104205.1"/>
</dbReference>
<feature type="coiled-coil region" evidence="1">
    <location>
        <begin position="202"/>
        <end position="229"/>
    </location>
</feature>
<organism evidence="3 4">
    <name type="scientific">Maribacter litopenaei</name>
    <dbReference type="NCBI Taxonomy" id="2976127"/>
    <lineage>
        <taxon>Bacteria</taxon>
        <taxon>Pseudomonadati</taxon>
        <taxon>Bacteroidota</taxon>
        <taxon>Flavobacteriia</taxon>
        <taxon>Flavobacteriales</taxon>
        <taxon>Flavobacteriaceae</taxon>
        <taxon>Maribacter</taxon>
    </lineage>
</organism>
<dbReference type="Proteomes" id="UP001059209">
    <property type="component" value="Chromosome"/>
</dbReference>
<keyword evidence="2" id="KW-1133">Transmembrane helix</keyword>
<proteinExistence type="predicted"/>
<dbReference type="Pfam" id="PF19578">
    <property type="entry name" value="DUF6090"/>
    <property type="match status" value="1"/>
</dbReference>
<name>A0ABY5Y447_9FLAO</name>
<evidence type="ECO:0000313" key="4">
    <source>
        <dbReference type="Proteomes" id="UP001059209"/>
    </source>
</evidence>
<dbReference type="InterPro" id="IPR045749">
    <property type="entry name" value="DUF6090"/>
</dbReference>
<evidence type="ECO:0000313" key="3">
    <source>
        <dbReference type="EMBL" id="UWX53772.1"/>
    </source>
</evidence>
<keyword evidence="1" id="KW-0175">Coiled coil</keyword>
<feature type="transmembrane region" description="Helical" evidence="2">
    <location>
        <begin position="21"/>
        <end position="40"/>
    </location>
</feature>
<sequence>MIKFFRKIRQQLLQENRFSKYLLYAIGEIVLVVIGILIALQISNWNENRKVDGEIVKILTEIRSNLISDSLNIEETYSTKLEDINIQYTVINKLETGNIPYDSINYHLGRVMLARCIVLVDNGYQLIKKLGIELLQDQELRNKLTSYYTTAVKKINDDTYDDDYEFRTVFLPYIRNHFKDYSWGKEAIPADYEQLKSDLYFLTSLKINIRNEESTLEALEEGNQAIRELLPKLDNALTSYQKGN</sequence>
<evidence type="ECO:0000256" key="1">
    <source>
        <dbReference type="SAM" id="Coils"/>
    </source>
</evidence>
<accession>A0ABY5Y447</accession>
<dbReference type="EMBL" id="CP104205">
    <property type="protein sequence ID" value="UWX53772.1"/>
    <property type="molecule type" value="Genomic_DNA"/>
</dbReference>
<gene>
    <name evidence="3" type="ORF">NYZ99_11535</name>
</gene>
<protein>
    <submittedName>
        <fullName evidence="3">DUF6090 family protein</fullName>
    </submittedName>
</protein>
<keyword evidence="4" id="KW-1185">Reference proteome</keyword>
<evidence type="ECO:0000256" key="2">
    <source>
        <dbReference type="SAM" id="Phobius"/>
    </source>
</evidence>
<keyword evidence="2" id="KW-0472">Membrane</keyword>